<evidence type="ECO:0000313" key="4">
    <source>
        <dbReference type="EMBL" id="NYH92656.1"/>
    </source>
</evidence>
<evidence type="ECO:0000256" key="2">
    <source>
        <dbReference type="ARBA" id="ARBA00022679"/>
    </source>
</evidence>
<keyword evidence="1 4" id="KW-0489">Methyltransferase</keyword>
<dbReference type="GO" id="GO:0008168">
    <property type="term" value="F:methyltransferase activity"/>
    <property type="evidence" value="ECO:0007669"/>
    <property type="project" value="UniProtKB-KW"/>
</dbReference>
<evidence type="ECO:0000256" key="1">
    <source>
        <dbReference type="ARBA" id="ARBA00022603"/>
    </source>
</evidence>
<keyword evidence="5" id="KW-1185">Reference proteome</keyword>
<accession>A0A852ZVB9</accession>
<dbReference type="Pfam" id="PF02636">
    <property type="entry name" value="Methyltransf_28"/>
    <property type="match status" value="1"/>
</dbReference>
<dbReference type="AlphaFoldDB" id="A0A852ZVB9"/>
<dbReference type="Gene3D" id="3.40.50.12710">
    <property type="match status" value="1"/>
</dbReference>
<sequence length="361" mass="38275">MGDARRDWRTWRAATEEALYGAEGFFRTQAPAAHFRTSVHVSPAFAAALLRLARTVGARTVVDVGAGRGELLRALHDLDPDLQLVGIEVAERPAGLPASVRWSADLPEELDGLLVANEWLDDIPVDVAELDDARVPRLVEVDAATGDERLGDPVGAEDLAWLADWWPLADGPPGARAEIGRPRDLAWAEVVRRLRSGLALAVDYSHVRWRRPPAGTLRGYRAGRPVAPVPDRSCDITAHVAVDAVARAGERAGADETLLTSQRAALTALGVDGARPPLAMAGSDPVGYLRALSRAGEAAELVAPGGLGDFWWLAQAKFAPAGTRAGSRTVDLRQALGEPDPPTALSPSPSSRTPPSASSVE</sequence>
<organism evidence="4 5">
    <name type="scientific">Actinopolymorpha rutila</name>
    <dbReference type="NCBI Taxonomy" id="446787"/>
    <lineage>
        <taxon>Bacteria</taxon>
        <taxon>Bacillati</taxon>
        <taxon>Actinomycetota</taxon>
        <taxon>Actinomycetes</taxon>
        <taxon>Propionibacteriales</taxon>
        <taxon>Actinopolymorphaceae</taxon>
        <taxon>Actinopolymorpha</taxon>
    </lineage>
</organism>
<feature type="region of interest" description="Disordered" evidence="3">
    <location>
        <begin position="334"/>
        <end position="361"/>
    </location>
</feature>
<comment type="caution">
    <text evidence="4">The sequence shown here is derived from an EMBL/GenBank/DDBJ whole genome shotgun (WGS) entry which is preliminary data.</text>
</comment>
<dbReference type="InterPro" id="IPR003788">
    <property type="entry name" value="NDUFAF7"/>
</dbReference>
<dbReference type="InterPro" id="IPR038375">
    <property type="entry name" value="NDUFAF7_sf"/>
</dbReference>
<feature type="compositionally biased region" description="Low complexity" evidence="3">
    <location>
        <begin position="345"/>
        <end position="361"/>
    </location>
</feature>
<name>A0A852ZVB9_9ACTN</name>
<evidence type="ECO:0000313" key="5">
    <source>
        <dbReference type="Proteomes" id="UP000579605"/>
    </source>
</evidence>
<gene>
    <name evidence="4" type="ORF">F4554_005294</name>
</gene>
<dbReference type="RefSeq" id="WP_179790050.1">
    <property type="nucleotide sequence ID" value="NZ_BAAARR010000021.1"/>
</dbReference>
<dbReference type="SUPFAM" id="SSF53335">
    <property type="entry name" value="S-adenosyl-L-methionine-dependent methyltransferases"/>
    <property type="match status" value="1"/>
</dbReference>
<dbReference type="EMBL" id="JACBZH010000001">
    <property type="protein sequence ID" value="NYH92656.1"/>
    <property type="molecule type" value="Genomic_DNA"/>
</dbReference>
<dbReference type="Proteomes" id="UP000579605">
    <property type="component" value="Unassembled WGS sequence"/>
</dbReference>
<protein>
    <submittedName>
        <fullName evidence="4">SAM-dependent MidA family methyltransferase</fullName>
    </submittedName>
</protein>
<keyword evidence="2 4" id="KW-0808">Transferase</keyword>
<dbReference type="InterPro" id="IPR029063">
    <property type="entry name" value="SAM-dependent_MTases_sf"/>
</dbReference>
<evidence type="ECO:0000256" key="3">
    <source>
        <dbReference type="SAM" id="MobiDB-lite"/>
    </source>
</evidence>
<reference evidence="4 5" key="1">
    <citation type="submission" date="2020-07" db="EMBL/GenBank/DDBJ databases">
        <title>Sequencing the genomes of 1000 actinobacteria strains.</title>
        <authorList>
            <person name="Klenk H.-P."/>
        </authorList>
    </citation>
    <scope>NUCLEOTIDE SEQUENCE [LARGE SCALE GENOMIC DNA]</scope>
    <source>
        <strain evidence="4 5">DSM 18448</strain>
    </source>
</reference>
<dbReference type="GO" id="GO:0032259">
    <property type="term" value="P:methylation"/>
    <property type="evidence" value="ECO:0007669"/>
    <property type="project" value="UniProtKB-KW"/>
</dbReference>
<proteinExistence type="predicted"/>